<proteinExistence type="predicted"/>
<reference evidence="1 2" key="1">
    <citation type="submission" date="2020-12" db="EMBL/GenBank/DDBJ databases">
        <title>Complete genome sequence of Stenotrophomonas maltophilia phage Salva.</title>
        <authorList>
            <person name="Jefferson B."/>
            <person name="Yao G."/>
            <person name="Clark J."/>
            <person name="Le T."/>
            <person name="Young R."/>
            <person name="Gonzalez C."/>
            <person name="Liu M."/>
        </authorList>
    </citation>
    <scope>NUCLEOTIDE SEQUENCE [LARGE SCALE GENOMIC DNA]</scope>
</reference>
<protein>
    <submittedName>
        <fullName evidence="1">Uncharacterized protein</fullName>
    </submittedName>
</protein>
<organism evidence="1 2">
    <name type="scientific">Stenotrophomonas phage Salva</name>
    <dbReference type="NCBI Taxonomy" id="2801524"/>
    <lineage>
        <taxon>Viruses</taxon>
        <taxon>Duplodnaviria</taxon>
        <taxon>Heunggongvirae</taxon>
        <taxon>Uroviricota</taxon>
        <taxon>Caudoviricetes</taxon>
        <taxon>Beaumontvirinae</taxon>
        <taxon>Salvavirus</taxon>
        <taxon>Salvavirus salva</taxon>
    </lineage>
</organism>
<sequence length="64" mass="7308">MFRGIAFPLLGPTYRKVAGRTKSLRHHGSFSISQTRVCEHALESTLPGMSSLTKEVWERCFLKR</sequence>
<dbReference type="Proteomes" id="UP000595272">
    <property type="component" value="Segment"/>
</dbReference>
<evidence type="ECO:0000313" key="1">
    <source>
        <dbReference type="EMBL" id="QQM18226.1"/>
    </source>
</evidence>
<name>A0A8B6Q871_9CAUD</name>
<evidence type="ECO:0000313" key="2">
    <source>
        <dbReference type="Proteomes" id="UP000595272"/>
    </source>
</evidence>
<accession>A0A8B6Q871</accession>
<dbReference type="EMBL" id="MW393850">
    <property type="protein sequence ID" value="QQM18226.1"/>
    <property type="molecule type" value="Genomic_DNA"/>
</dbReference>
<gene>
    <name evidence="1" type="ORF">CPT_Salva_062</name>
</gene>
<keyword evidence="2" id="KW-1185">Reference proteome</keyword>